<keyword evidence="9" id="KW-0133">Cell shape</keyword>
<keyword evidence="11" id="KW-0961">Cell wall biogenesis/degradation</keyword>
<evidence type="ECO:0000256" key="5">
    <source>
        <dbReference type="ARBA" id="ARBA00022645"/>
    </source>
</evidence>
<dbReference type="InterPro" id="IPR015956">
    <property type="entry name" value="Peniciliin-bd_prot_C_sf"/>
</dbReference>
<dbReference type="GO" id="GO:0006508">
    <property type="term" value="P:proteolysis"/>
    <property type="evidence" value="ECO:0007669"/>
    <property type="project" value="UniProtKB-KW"/>
</dbReference>
<dbReference type="InterPro" id="IPR037167">
    <property type="entry name" value="Peptidase_S11_C_sf"/>
</dbReference>
<dbReference type="InterPro" id="IPR018044">
    <property type="entry name" value="Peptidase_S11"/>
</dbReference>
<evidence type="ECO:0000256" key="14">
    <source>
        <dbReference type="PIRSR" id="PIRSR618044-2"/>
    </source>
</evidence>
<accession>A3DK95</accession>
<evidence type="ECO:0000313" key="18">
    <source>
        <dbReference type="Proteomes" id="UP000002145"/>
    </source>
</evidence>
<name>A3DK95_ACET2</name>
<gene>
    <name evidence="17" type="ordered locus">Cthe_3179</name>
</gene>
<dbReference type="SMART" id="SM00936">
    <property type="entry name" value="PBP5_C"/>
    <property type="match status" value="1"/>
</dbReference>
<dbReference type="InterPro" id="IPR001967">
    <property type="entry name" value="Peptidase_S11_N"/>
</dbReference>
<evidence type="ECO:0000256" key="4">
    <source>
        <dbReference type="ARBA" id="ARBA00012448"/>
    </source>
</evidence>
<organism evidence="17 18">
    <name type="scientific">Acetivibrio thermocellus (strain ATCC 27405 / DSM 1237 / JCM 9322 / NBRC 103400 / NCIMB 10682 / NRRL B-4536 / VPI 7372)</name>
    <name type="common">Clostridium thermocellum</name>
    <dbReference type="NCBI Taxonomy" id="203119"/>
    <lineage>
        <taxon>Bacteria</taxon>
        <taxon>Bacillati</taxon>
        <taxon>Bacillota</taxon>
        <taxon>Clostridia</taxon>
        <taxon>Eubacteriales</taxon>
        <taxon>Oscillospiraceae</taxon>
        <taxon>Acetivibrio</taxon>
    </lineage>
</organism>
<dbReference type="SUPFAM" id="SSF56601">
    <property type="entry name" value="beta-lactamase/transpeptidase-like"/>
    <property type="match status" value="1"/>
</dbReference>
<dbReference type="GO" id="GO:0071555">
    <property type="term" value="P:cell wall organization"/>
    <property type="evidence" value="ECO:0007669"/>
    <property type="project" value="UniProtKB-KW"/>
</dbReference>
<feature type="binding site" evidence="14">
    <location>
        <position position="244"/>
    </location>
    <ligand>
        <name>substrate</name>
    </ligand>
</feature>
<dbReference type="SUPFAM" id="SSF69189">
    <property type="entry name" value="Penicillin-binding protein associated domain"/>
    <property type="match status" value="1"/>
</dbReference>
<keyword evidence="6" id="KW-0645">Protease</keyword>
<dbReference type="EMBL" id="CP000568">
    <property type="protein sequence ID" value="ABN54374.1"/>
    <property type="molecule type" value="Genomic_DNA"/>
</dbReference>
<reference evidence="17 18" key="2">
    <citation type="journal article" date="2013" name="Biotechnol. Biofuels">
        <title>Global transcriptome analysis of Clostridium thermocellum ATCC 27405 during growth on dilute acid pretreated Populus and switchgrass.</title>
        <authorList>
            <person name="Wilson C.M."/>
            <person name="Rodriguez M.Jr."/>
            <person name="Johnson C.M."/>
            <person name="Martin S.L."/>
            <person name="Chu T.M."/>
            <person name="Wolfinger R.D."/>
            <person name="Hauser L.J."/>
            <person name="Land M.L."/>
            <person name="Klingeman D.M."/>
            <person name="Syed M.H."/>
            <person name="Ragauskas A.J."/>
            <person name="Tschaplinski T.J."/>
            <person name="Mielenz J.R."/>
            <person name="Brown S.D."/>
        </authorList>
    </citation>
    <scope>NUCLEOTIDE SEQUENCE [LARGE SCALE GENOMIC DNA]</scope>
    <source>
        <strain evidence="18">ATCC 27405 / DSM 1237 / JCM 9322 / NBRC 103400 / NCIMB 10682 / NRRL B-4536 / VPI 7372</strain>
    </source>
</reference>
<dbReference type="Proteomes" id="UP000002145">
    <property type="component" value="Chromosome"/>
</dbReference>
<dbReference type="MEROPS" id="S11.004"/>
<dbReference type="HOGENOM" id="CLU_027070_7_3_9"/>
<dbReference type="Gene3D" id="3.40.710.10">
    <property type="entry name" value="DD-peptidase/beta-lactamase superfamily"/>
    <property type="match status" value="1"/>
</dbReference>
<comment type="similarity">
    <text evidence="3 15">Belongs to the peptidase S11 family.</text>
</comment>
<proteinExistence type="inferred from homology"/>
<keyword evidence="8 17" id="KW-0378">Hydrolase</keyword>
<dbReference type="GO" id="GO:0008360">
    <property type="term" value="P:regulation of cell shape"/>
    <property type="evidence" value="ECO:0007669"/>
    <property type="project" value="UniProtKB-KW"/>
</dbReference>
<feature type="active site" description="Proton acceptor" evidence="13">
    <location>
        <position position="91"/>
    </location>
</feature>
<evidence type="ECO:0000256" key="15">
    <source>
        <dbReference type="RuleBase" id="RU004016"/>
    </source>
</evidence>
<dbReference type="Pfam" id="PF07943">
    <property type="entry name" value="PBP5_C"/>
    <property type="match status" value="1"/>
</dbReference>
<keyword evidence="5 17" id="KW-0121">Carboxypeptidase</keyword>
<evidence type="ECO:0000259" key="16">
    <source>
        <dbReference type="SMART" id="SM00936"/>
    </source>
</evidence>
<keyword evidence="10" id="KW-0573">Peptidoglycan synthesis</keyword>
<dbReference type="STRING" id="203119.Cthe_3179"/>
<dbReference type="KEGG" id="cth:Cthe_3179"/>
<evidence type="ECO:0000256" key="10">
    <source>
        <dbReference type="ARBA" id="ARBA00022984"/>
    </source>
</evidence>
<keyword evidence="18" id="KW-1185">Reference proteome</keyword>
<evidence type="ECO:0000256" key="6">
    <source>
        <dbReference type="ARBA" id="ARBA00022670"/>
    </source>
</evidence>
<dbReference type="PRINTS" id="PR00725">
    <property type="entry name" value="DADACBPTASE1"/>
</dbReference>
<evidence type="ECO:0000256" key="1">
    <source>
        <dbReference type="ARBA" id="ARBA00003217"/>
    </source>
</evidence>
<evidence type="ECO:0000256" key="2">
    <source>
        <dbReference type="ARBA" id="ARBA00004752"/>
    </source>
</evidence>
<dbReference type="GO" id="GO:0009252">
    <property type="term" value="P:peptidoglycan biosynthetic process"/>
    <property type="evidence" value="ECO:0007669"/>
    <property type="project" value="UniProtKB-UniPathway"/>
</dbReference>
<dbReference type="GO" id="GO:0009002">
    <property type="term" value="F:serine-type D-Ala-D-Ala carboxypeptidase activity"/>
    <property type="evidence" value="ECO:0007669"/>
    <property type="project" value="UniProtKB-EC"/>
</dbReference>
<dbReference type="EC" id="3.4.16.4" evidence="4"/>
<evidence type="ECO:0000256" key="11">
    <source>
        <dbReference type="ARBA" id="ARBA00023316"/>
    </source>
</evidence>
<comment type="pathway">
    <text evidence="2">Cell wall biogenesis; peptidoglycan biosynthesis.</text>
</comment>
<evidence type="ECO:0000256" key="3">
    <source>
        <dbReference type="ARBA" id="ARBA00007164"/>
    </source>
</evidence>
<dbReference type="AlphaFoldDB" id="A3DK95"/>
<dbReference type="Gene3D" id="2.60.410.10">
    <property type="entry name" value="D-Ala-D-Ala carboxypeptidase, C-terminal domain"/>
    <property type="match status" value="1"/>
</dbReference>
<dbReference type="InterPro" id="IPR012907">
    <property type="entry name" value="Peptidase_S11_C"/>
</dbReference>
<keyword evidence="7" id="KW-0732">Signal</keyword>
<evidence type="ECO:0000256" key="7">
    <source>
        <dbReference type="ARBA" id="ARBA00022729"/>
    </source>
</evidence>
<dbReference type="UniPathway" id="UPA00219"/>
<dbReference type="PANTHER" id="PTHR21581:SF33">
    <property type="entry name" value="D-ALANYL-D-ALANINE CARBOXYPEPTIDASE DACB"/>
    <property type="match status" value="1"/>
</dbReference>
<comment type="catalytic activity">
    <reaction evidence="12">
        <text>Preferential cleavage: (Ac)2-L-Lys-D-Ala-|-D-Ala. Also transpeptidation of peptidyl-alanyl moieties that are N-acyl substituents of D-alanine.</text>
        <dbReference type="EC" id="3.4.16.4"/>
    </reaction>
</comment>
<dbReference type="InterPro" id="IPR012338">
    <property type="entry name" value="Beta-lactam/transpept-like"/>
</dbReference>
<dbReference type="PANTHER" id="PTHR21581">
    <property type="entry name" value="D-ALANYL-D-ALANINE CARBOXYPEPTIDASE"/>
    <property type="match status" value="1"/>
</dbReference>
<evidence type="ECO:0000256" key="12">
    <source>
        <dbReference type="ARBA" id="ARBA00034000"/>
    </source>
</evidence>
<comment type="function">
    <text evidence="1">Removes C-terminal D-alanyl residues from sugar-peptide cell wall precursors.</text>
</comment>
<dbReference type="Pfam" id="PF00768">
    <property type="entry name" value="Peptidase_S11"/>
    <property type="match status" value="1"/>
</dbReference>
<protein>
    <recommendedName>
        <fullName evidence="4">serine-type D-Ala-D-Ala carboxypeptidase</fullName>
        <ecNumber evidence="4">3.4.16.4</ecNumber>
    </recommendedName>
</protein>
<dbReference type="eggNOG" id="COG1686">
    <property type="taxonomic scope" value="Bacteria"/>
</dbReference>
<evidence type="ECO:0000313" key="17">
    <source>
        <dbReference type="EMBL" id="ABN54374.1"/>
    </source>
</evidence>
<evidence type="ECO:0000256" key="8">
    <source>
        <dbReference type="ARBA" id="ARBA00022801"/>
    </source>
</evidence>
<reference evidence="18" key="1">
    <citation type="submission" date="2007-02" db="EMBL/GenBank/DDBJ databases">
        <title>Complete sequence of Clostridium thermocellum ATCC 27405.</title>
        <authorList>
            <consortium name="US DOE Joint Genome Institute"/>
            <person name="Copeland A."/>
            <person name="Lucas S."/>
            <person name="Lapidus A."/>
            <person name="Barry K."/>
            <person name="Detter J.C."/>
            <person name="Glavina del Rio T."/>
            <person name="Hammon N."/>
            <person name="Israni S."/>
            <person name="Dalin E."/>
            <person name="Tice H."/>
            <person name="Pitluck S."/>
            <person name="Chertkov O."/>
            <person name="Brettin T."/>
            <person name="Bruce D."/>
            <person name="Han C."/>
            <person name="Tapia R."/>
            <person name="Gilna P."/>
            <person name="Schmutz J."/>
            <person name="Larimer F."/>
            <person name="Land M."/>
            <person name="Hauser L."/>
            <person name="Kyrpides N."/>
            <person name="Mikhailova N."/>
            <person name="Wu J.H.D."/>
            <person name="Newcomb M."/>
            <person name="Richardson P."/>
        </authorList>
    </citation>
    <scope>NUCLEOTIDE SEQUENCE [LARGE SCALE GENOMIC DNA]</scope>
    <source>
        <strain evidence="18">ATCC 27405 / DSM 1237 / JCM 9322 / NBRC 103400 / NCIMB 10682 / NRRL B-4536 / VPI 7372</strain>
    </source>
</reference>
<feature type="domain" description="Peptidase S11 D-Ala-D-Ala carboxypeptidase A C-terminal" evidence="16">
    <location>
        <begin position="294"/>
        <end position="384"/>
    </location>
</feature>
<feature type="active site" description="Acyl-ester intermediate" evidence="13">
    <location>
        <position position="88"/>
    </location>
</feature>
<evidence type="ECO:0000256" key="13">
    <source>
        <dbReference type="PIRSR" id="PIRSR618044-1"/>
    </source>
</evidence>
<evidence type="ECO:0000256" key="9">
    <source>
        <dbReference type="ARBA" id="ARBA00022960"/>
    </source>
</evidence>
<sequence>MCLKGNIKIIFIFLLCLILAVNLNERVYGDEFVEDEFASEVVIESVNVDESEELKPPRIEAKAAIVIDADTGRVLYEKDAYSRRAIASTTKIMTAIVAIENGNLDDKVKVSSRAASIWGSTIKLKPGEELTLKELLYGMMLRSGNDAALAVAEHVGGTVENFVKMMNDKARELGLKNTAFKTPHGLDVEGHYSTAYELAMLTRYALQNPVFAQIVATKSTTITNRSLYTTNEMLSLYPGADGVKTGYTGKAGRCLVTSATRDGFKIISVVLNCSSRSKRAESSKAILDYAFNNYKPYELLRANQELGRVKVYKGKKDSVPVVAVESIKMPLSREEKEKLRTELTLDETIKAPVYKGVEVGKIEFFVDGKLIGRSAVKTAEAVPEKSYGDYFREILDMWFKLARLNLSGVFAKSLNIMQ</sequence>
<feature type="active site" evidence="13">
    <location>
        <position position="143"/>
    </location>
</feature>